<comment type="caution">
    <text evidence="2">The sequence shown here is derived from an EMBL/GenBank/DDBJ whole genome shotgun (WGS) entry which is preliminary data.</text>
</comment>
<evidence type="ECO:0000313" key="2">
    <source>
        <dbReference type="EMBL" id="CAF1021883.1"/>
    </source>
</evidence>
<dbReference type="EMBL" id="CAJNOC010004439">
    <property type="protein sequence ID" value="CAF1021883.1"/>
    <property type="molecule type" value="Genomic_DNA"/>
</dbReference>
<dbReference type="InterPro" id="IPR016186">
    <property type="entry name" value="C-type_lectin-like/link_sf"/>
</dbReference>
<dbReference type="InterPro" id="IPR016187">
    <property type="entry name" value="CTDL_fold"/>
</dbReference>
<dbReference type="Gene3D" id="3.10.100.10">
    <property type="entry name" value="Mannose-Binding Protein A, subunit A"/>
    <property type="match status" value="1"/>
</dbReference>
<reference evidence="2" key="1">
    <citation type="submission" date="2021-02" db="EMBL/GenBank/DDBJ databases">
        <authorList>
            <person name="Nowell W R."/>
        </authorList>
    </citation>
    <scope>NUCLEOTIDE SEQUENCE</scope>
    <source>
        <strain evidence="2">Ploen Becks lab</strain>
    </source>
</reference>
<keyword evidence="3" id="KW-1185">Reference proteome</keyword>
<dbReference type="SUPFAM" id="SSF56436">
    <property type="entry name" value="C-type lectin-like"/>
    <property type="match status" value="1"/>
</dbReference>
<protein>
    <submittedName>
        <fullName evidence="2">Uncharacterized protein</fullName>
    </submittedName>
</protein>
<accession>A0A814IHZ3</accession>
<feature type="chain" id="PRO_5032405910" evidence="1">
    <location>
        <begin position="21"/>
        <end position="265"/>
    </location>
</feature>
<keyword evidence="1" id="KW-0732">Signal</keyword>
<proteinExistence type="predicted"/>
<dbReference type="CDD" id="cd00037">
    <property type="entry name" value="CLECT"/>
    <property type="match status" value="1"/>
</dbReference>
<dbReference type="AlphaFoldDB" id="A0A814IHZ3"/>
<name>A0A814IHZ3_9BILA</name>
<organism evidence="2 3">
    <name type="scientific">Brachionus calyciflorus</name>
    <dbReference type="NCBI Taxonomy" id="104777"/>
    <lineage>
        <taxon>Eukaryota</taxon>
        <taxon>Metazoa</taxon>
        <taxon>Spiralia</taxon>
        <taxon>Gnathifera</taxon>
        <taxon>Rotifera</taxon>
        <taxon>Eurotatoria</taxon>
        <taxon>Monogononta</taxon>
        <taxon>Pseudotrocha</taxon>
        <taxon>Ploima</taxon>
        <taxon>Brachionidae</taxon>
        <taxon>Brachionus</taxon>
    </lineage>
</organism>
<sequence>MISLLRYVFSLGLCSSLVLVTKTNDLYSDTFRLNDFSIRDNNSLILNITKMNKFICLKKCLIISYCLYVRYERNDCSLYTKDAIKNNLNSTNVKTVYEKKKFNFQEEEAGNSNQIESNGTCLNSSEFWSLKTNSCKPCLSGFFKLSEIPFLCYHSQTGLKTFSGSKLYCQSKGGVLFRPKTQNERYLFVQKFPLKTAFVDSQITIRGEIYKWPDGKIVSGFSSLEPNNGQMFFSLMENSLIIGTNGLFSDVSGNNNYDLTICQYD</sequence>
<feature type="signal peptide" evidence="1">
    <location>
        <begin position="1"/>
        <end position="20"/>
    </location>
</feature>
<evidence type="ECO:0000256" key="1">
    <source>
        <dbReference type="SAM" id="SignalP"/>
    </source>
</evidence>
<dbReference type="Proteomes" id="UP000663879">
    <property type="component" value="Unassembled WGS sequence"/>
</dbReference>
<evidence type="ECO:0000313" key="3">
    <source>
        <dbReference type="Proteomes" id="UP000663879"/>
    </source>
</evidence>
<gene>
    <name evidence="2" type="ORF">OXX778_LOCUS17420</name>
</gene>